<dbReference type="EMBL" id="CP071247">
    <property type="protein sequence ID" value="QSP93939.1"/>
    <property type="molecule type" value="Genomic_DNA"/>
</dbReference>
<proteinExistence type="predicted"/>
<protein>
    <submittedName>
        <fullName evidence="2">Transporter</fullName>
    </submittedName>
</protein>
<evidence type="ECO:0000256" key="1">
    <source>
        <dbReference type="SAM" id="SignalP"/>
    </source>
</evidence>
<keyword evidence="3" id="KW-1185">Reference proteome</keyword>
<sequence>MKLSRLAVIPALALSAGLCSAQDAQDLAKALANPVSSLVSVPFQANFDRNLGPDDRGDKFTLNIQPVIPFALNDNWNLISRTILPVVDQDNVFGRSGSQTGLGDTVQSLFFSPVEPTSGGWILGAGPVFLIPTATDDLLGADQWGVGPTGVALTQRGPWTVGSLGNHIWSVAGDSDRPDISQTFLQPFVSYNTPTAVSYTINTEATYNWKTKDWTVPIGAFIGKILVVGGQSLQVQAGPRYYAQAPDSGPEGWGARFGVVLMFPK</sequence>
<evidence type="ECO:0000313" key="3">
    <source>
        <dbReference type="Proteomes" id="UP000663555"/>
    </source>
</evidence>
<name>A0ABX7MNY4_9GAMM</name>
<keyword evidence="1" id="KW-0732">Signal</keyword>
<accession>A0ABX7MNY4</accession>
<reference evidence="2 3" key="1">
    <citation type="submission" date="2021-03" db="EMBL/GenBank/DDBJ databases">
        <title>Genome sequencing of Marinobacter sp. LPB0319.</title>
        <authorList>
            <person name="Kim J."/>
        </authorList>
    </citation>
    <scope>NUCLEOTIDE SEQUENCE [LARGE SCALE GENOMIC DNA]</scope>
    <source>
        <strain evidence="2 3">LPB0319</strain>
    </source>
</reference>
<evidence type="ECO:0000313" key="2">
    <source>
        <dbReference type="EMBL" id="QSP93939.1"/>
    </source>
</evidence>
<gene>
    <name evidence="2" type="ORF">LPB19_12125</name>
</gene>
<organism evidence="2 3">
    <name type="scientific">Marinobacter salinisoli</name>
    <dbReference type="NCBI Taxonomy" id="2769486"/>
    <lineage>
        <taxon>Bacteria</taxon>
        <taxon>Pseudomonadati</taxon>
        <taxon>Pseudomonadota</taxon>
        <taxon>Gammaproteobacteria</taxon>
        <taxon>Pseudomonadales</taxon>
        <taxon>Marinobacteraceae</taxon>
        <taxon>Marinobacter</taxon>
    </lineage>
</organism>
<feature type="chain" id="PRO_5047348892" evidence="1">
    <location>
        <begin position="22"/>
        <end position="265"/>
    </location>
</feature>
<dbReference type="Proteomes" id="UP000663555">
    <property type="component" value="Chromosome"/>
</dbReference>
<dbReference type="RefSeq" id="WP_206643161.1">
    <property type="nucleotide sequence ID" value="NZ_CP071247.1"/>
</dbReference>
<feature type="signal peptide" evidence="1">
    <location>
        <begin position="1"/>
        <end position="21"/>
    </location>
</feature>